<evidence type="ECO:0000256" key="4">
    <source>
        <dbReference type="ARBA" id="ARBA00047645"/>
    </source>
</evidence>
<dbReference type="eggNOG" id="COG1254">
    <property type="taxonomic scope" value="Bacteria"/>
</dbReference>
<evidence type="ECO:0000256" key="1">
    <source>
        <dbReference type="ARBA" id="ARBA00005614"/>
    </source>
</evidence>
<comment type="caution">
    <text evidence="8">The sequence shown here is derived from an EMBL/GenBank/DDBJ whole genome shotgun (WGS) entry which is preliminary data.</text>
</comment>
<comment type="catalytic activity">
    <reaction evidence="4 5">
        <text>an acyl phosphate + H2O = a carboxylate + phosphate + H(+)</text>
        <dbReference type="Rhea" id="RHEA:14965"/>
        <dbReference type="ChEBI" id="CHEBI:15377"/>
        <dbReference type="ChEBI" id="CHEBI:15378"/>
        <dbReference type="ChEBI" id="CHEBI:29067"/>
        <dbReference type="ChEBI" id="CHEBI:43474"/>
        <dbReference type="ChEBI" id="CHEBI:59918"/>
        <dbReference type="EC" id="3.6.1.7"/>
    </reaction>
</comment>
<gene>
    <name evidence="8" type="ORF">BISU_0830</name>
</gene>
<dbReference type="PANTHER" id="PTHR47268:SF4">
    <property type="entry name" value="ACYLPHOSPHATASE"/>
    <property type="match status" value="1"/>
</dbReference>
<dbReference type="PRINTS" id="PR00112">
    <property type="entry name" value="ACYLPHPHTASE"/>
</dbReference>
<evidence type="ECO:0000313" key="8">
    <source>
        <dbReference type="EMBL" id="KFJ02905.1"/>
    </source>
</evidence>
<dbReference type="GO" id="GO:0003998">
    <property type="term" value="F:acylphosphatase activity"/>
    <property type="evidence" value="ECO:0007669"/>
    <property type="project" value="UniProtKB-EC"/>
</dbReference>
<dbReference type="PROSITE" id="PS51160">
    <property type="entry name" value="ACYLPHOSPHATASE_3"/>
    <property type="match status" value="1"/>
</dbReference>
<sequence length="100" mass="11051">MNDTADEIRIHVRVTGLVQGVGYRYFAFNAARRLNLTGWVRNCVDGSVEAEAQGGRTAIAQFLSQLKLGPRWSQVNNVEAHPIALRHGAGAKEFRVEPGY</sequence>
<dbReference type="PROSITE" id="PS00151">
    <property type="entry name" value="ACYLPHOSPHATASE_2"/>
    <property type="match status" value="1"/>
</dbReference>
<evidence type="ECO:0000256" key="3">
    <source>
        <dbReference type="ARBA" id="ARBA00015991"/>
    </source>
</evidence>
<feature type="domain" description="Acylphosphatase-like" evidence="7">
    <location>
        <begin position="9"/>
        <end position="98"/>
    </location>
</feature>
<dbReference type="InterPro" id="IPR017968">
    <property type="entry name" value="Acylphosphatase_CS"/>
</dbReference>
<feature type="active site" evidence="5">
    <location>
        <position position="42"/>
    </location>
</feature>
<keyword evidence="9" id="KW-1185">Reference proteome</keyword>
<dbReference type="EMBL" id="JGZR01000007">
    <property type="protein sequence ID" value="KFJ02905.1"/>
    <property type="molecule type" value="Genomic_DNA"/>
</dbReference>
<name>A0A087E554_9BIFI</name>
<dbReference type="SUPFAM" id="SSF54975">
    <property type="entry name" value="Acylphosphatase/BLUF domain-like"/>
    <property type="match status" value="1"/>
</dbReference>
<feature type="active site" evidence="5">
    <location>
        <position position="24"/>
    </location>
</feature>
<dbReference type="RefSeq" id="WP_024464166.1">
    <property type="nucleotide sequence ID" value="NZ_CP062939.1"/>
</dbReference>
<dbReference type="Pfam" id="PF00708">
    <property type="entry name" value="Acylphosphatase"/>
    <property type="match status" value="1"/>
</dbReference>
<evidence type="ECO:0000256" key="6">
    <source>
        <dbReference type="RuleBase" id="RU004168"/>
    </source>
</evidence>
<comment type="similarity">
    <text evidence="1 6">Belongs to the acylphosphatase family.</text>
</comment>
<dbReference type="STRING" id="77635.BISU_0830"/>
<dbReference type="Gene3D" id="3.30.70.100">
    <property type="match status" value="1"/>
</dbReference>
<evidence type="ECO:0000259" key="7">
    <source>
        <dbReference type="PROSITE" id="PS51160"/>
    </source>
</evidence>
<keyword evidence="5 8" id="KW-0378">Hydrolase</keyword>
<dbReference type="InterPro" id="IPR001792">
    <property type="entry name" value="Acylphosphatase-like_dom"/>
</dbReference>
<dbReference type="OrthoDB" id="3182027at2"/>
<dbReference type="EC" id="3.6.1.7" evidence="2 5"/>
<dbReference type="Proteomes" id="UP000029055">
    <property type="component" value="Unassembled WGS sequence"/>
</dbReference>
<proteinExistence type="inferred from homology"/>
<protein>
    <recommendedName>
        <fullName evidence="3 5">acylphosphatase</fullName>
        <ecNumber evidence="2 5">3.6.1.7</ecNumber>
    </recommendedName>
</protein>
<dbReference type="InterPro" id="IPR036046">
    <property type="entry name" value="Acylphosphatase-like_dom_sf"/>
</dbReference>
<evidence type="ECO:0000313" key="9">
    <source>
        <dbReference type="Proteomes" id="UP000029055"/>
    </source>
</evidence>
<accession>A0A087E554</accession>
<dbReference type="PANTHER" id="PTHR47268">
    <property type="entry name" value="ACYLPHOSPHATASE"/>
    <property type="match status" value="1"/>
</dbReference>
<organism evidence="8 9">
    <name type="scientific">Bifidobacterium subtile</name>
    <dbReference type="NCBI Taxonomy" id="77635"/>
    <lineage>
        <taxon>Bacteria</taxon>
        <taxon>Bacillati</taxon>
        <taxon>Actinomycetota</taxon>
        <taxon>Actinomycetes</taxon>
        <taxon>Bifidobacteriales</taxon>
        <taxon>Bifidobacteriaceae</taxon>
        <taxon>Bifidobacterium</taxon>
    </lineage>
</organism>
<evidence type="ECO:0000256" key="5">
    <source>
        <dbReference type="PROSITE-ProRule" id="PRU00520"/>
    </source>
</evidence>
<evidence type="ECO:0000256" key="2">
    <source>
        <dbReference type="ARBA" id="ARBA00012150"/>
    </source>
</evidence>
<dbReference type="AlphaFoldDB" id="A0A087E554"/>
<dbReference type="InterPro" id="IPR020456">
    <property type="entry name" value="Acylphosphatase"/>
</dbReference>
<reference evidence="8 9" key="1">
    <citation type="submission" date="2014-03" db="EMBL/GenBank/DDBJ databases">
        <title>Genomics of Bifidobacteria.</title>
        <authorList>
            <person name="Ventura M."/>
            <person name="Milani C."/>
            <person name="Lugli G.A."/>
        </authorList>
    </citation>
    <scope>NUCLEOTIDE SEQUENCE [LARGE SCALE GENOMIC DNA]</scope>
    <source>
        <strain evidence="8 9">LMG 11597</strain>
    </source>
</reference>